<dbReference type="GO" id="GO:0043066">
    <property type="term" value="P:negative regulation of apoptotic process"/>
    <property type="evidence" value="ECO:0007669"/>
    <property type="project" value="TreeGrafter"/>
</dbReference>
<evidence type="ECO:0000256" key="1">
    <source>
        <dbReference type="SAM" id="MobiDB-lite"/>
    </source>
</evidence>
<feature type="region of interest" description="Disordered" evidence="1">
    <location>
        <begin position="78"/>
        <end position="119"/>
    </location>
</feature>
<feature type="region of interest" description="Disordered" evidence="1">
    <location>
        <begin position="40"/>
        <end position="61"/>
    </location>
</feature>
<reference evidence="2" key="1">
    <citation type="submission" date="2025-08" db="UniProtKB">
        <authorList>
            <consortium name="Ensembl"/>
        </authorList>
    </citation>
    <scope>IDENTIFICATION</scope>
</reference>
<dbReference type="InterPro" id="IPR047234">
    <property type="entry name" value="GRAF_fam"/>
</dbReference>
<protein>
    <submittedName>
        <fullName evidence="2">Uncharacterized protein</fullName>
    </submittedName>
</protein>
<sequence>MDFVFTCPGLTESKSAGGLVLSWSSLEIFKTLPDVTFPESISMSVSPPNAPPRQSRRQGQRIKRPLAVYNLCLELDDADSHSSPKEDTPTGSMDSLSSQSPTPALSGSPPGLLDRNHLMDSGDLADWTANLSGQSRSSMVSWMNTPCTNPVATNTVPSAFSFPNSSTGSDRAVESITHRKARAVYPCEAEHSSELSFQTGAIFEDGKYLLSECKAMKNKLTKLLKWLWIKIQA</sequence>
<dbReference type="Proteomes" id="UP000694428">
    <property type="component" value="Unplaced"/>
</dbReference>
<dbReference type="PANTHER" id="PTHR12552">
    <property type="entry name" value="OLIGOPHRENIN 1"/>
    <property type="match status" value="1"/>
</dbReference>
<dbReference type="Ensembl" id="ENSPSTT00000026554.1">
    <property type="protein sequence ID" value="ENSPSTP00000025233.1"/>
    <property type="gene ID" value="ENSPSTG00000018594.1"/>
</dbReference>
<proteinExistence type="predicted"/>
<dbReference type="AlphaFoldDB" id="A0A8C9LGD0"/>
<feature type="compositionally biased region" description="Basic and acidic residues" evidence="1">
    <location>
        <begin position="78"/>
        <end position="88"/>
    </location>
</feature>
<dbReference type="SUPFAM" id="SSF50044">
    <property type="entry name" value="SH3-domain"/>
    <property type="match status" value="1"/>
</dbReference>
<dbReference type="GO" id="GO:0005829">
    <property type="term" value="C:cytosol"/>
    <property type="evidence" value="ECO:0007669"/>
    <property type="project" value="TreeGrafter"/>
</dbReference>
<accession>A0A8C9LGD0</accession>
<dbReference type="InterPro" id="IPR036028">
    <property type="entry name" value="SH3-like_dom_sf"/>
</dbReference>
<reference evidence="2" key="2">
    <citation type="submission" date="2025-09" db="UniProtKB">
        <authorList>
            <consortium name="Ensembl"/>
        </authorList>
    </citation>
    <scope>IDENTIFICATION</scope>
</reference>
<keyword evidence="3" id="KW-1185">Reference proteome</keyword>
<evidence type="ECO:0000313" key="3">
    <source>
        <dbReference type="Proteomes" id="UP000694428"/>
    </source>
</evidence>
<organism evidence="2 3">
    <name type="scientific">Pavo cristatus</name>
    <name type="common">Indian peafowl</name>
    <name type="synonym">Blue peafowl</name>
    <dbReference type="NCBI Taxonomy" id="9049"/>
    <lineage>
        <taxon>Eukaryota</taxon>
        <taxon>Metazoa</taxon>
        <taxon>Chordata</taxon>
        <taxon>Craniata</taxon>
        <taxon>Vertebrata</taxon>
        <taxon>Euteleostomi</taxon>
        <taxon>Archelosauria</taxon>
        <taxon>Archosauria</taxon>
        <taxon>Dinosauria</taxon>
        <taxon>Saurischia</taxon>
        <taxon>Theropoda</taxon>
        <taxon>Coelurosauria</taxon>
        <taxon>Aves</taxon>
        <taxon>Neognathae</taxon>
        <taxon>Galloanserae</taxon>
        <taxon>Galliformes</taxon>
        <taxon>Phasianidae</taxon>
        <taxon>Phasianinae</taxon>
        <taxon>Pavo</taxon>
    </lineage>
</organism>
<feature type="compositionally biased region" description="Polar residues" evidence="1">
    <location>
        <begin position="89"/>
        <end position="105"/>
    </location>
</feature>
<dbReference type="GO" id="GO:0007010">
    <property type="term" value="P:cytoskeleton organization"/>
    <property type="evidence" value="ECO:0007669"/>
    <property type="project" value="TreeGrafter"/>
</dbReference>
<evidence type="ECO:0000313" key="2">
    <source>
        <dbReference type="Ensembl" id="ENSPSTP00000025233.1"/>
    </source>
</evidence>
<dbReference type="GO" id="GO:0005096">
    <property type="term" value="F:GTPase activator activity"/>
    <property type="evidence" value="ECO:0007669"/>
    <property type="project" value="InterPro"/>
</dbReference>
<name>A0A8C9LGD0_PAVCR</name>
<dbReference type="PANTHER" id="PTHR12552:SF5">
    <property type="entry name" value="RHO GTPASE-ACTIVATING PROTEIN 10"/>
    <property type="match status" value="1"/>
</dbReference>